<dbReference type="RefSeq" id="WP_187569955.1">
    <property type="nucleotide sequence ID" value="NZ_CP060711.1"/>
</dbReference>
<dbReference type="AlphaFoldDB" id="A0A7G9QS68"/>
<sequence>MNDMYSRDEYTNGFRSTYQDASYYKSGRSWDDYEPAYHYGYDRYGELRGRRWNDVENDLESGWEQAKAKSRLAWAEARDAVREGWHKLERAMPGDADHDGR</sequence>
<dbReference type="KEGG" id="tbv:H9L17_13600"/>
<protein>
    <submittedName>
        <fullName evidence="1">Uncharacterized protein</fullName>
    </submittedName>
</protein>
<evidence type="ECO:0000313" key="2">
    <source>
        <dbReference type="Proteomes" id="UP000515977"/>
    </source>
</evidence>
<organism evidence="1 2">
    <name type="scientific">Thermomonas brevis</name>
    <dbReference type="NCBI Taxonomy" id="215691"/>
    <lineage>
        <taxon>Bacteria</taxon>
        <taxon>Pseudomonadati</taxon>
        <taxon>Pseudomonadota</taxon>
        <taxon>Gammaproteobacteria</taxon>
        <taxon>Lysobacterales</taxon>
        <taxon>Lysobacteraceae</taxon>
        <taxon>Thermomonas</taxon>
    </lineage>
</organism>
<name>A0A7G9QS68_9GAMM</name>
<accession>A0A7G9QS68</accession>
<gene>
    <name evidence="1" type="ORF">H9L17_13600</name>
</gene>
<dbReference type="Proteomes" id="UP000515977">
    <property type="component" value="Chromosome"/>
</dbReference>
<keyword evidence="2" id="KW-1185">Reference proteome</keyword>
<evidence type="ECO:0000313" key="1">
    <source>
        <dbReference type="EMBL" id="QNN46193.1"/>
    </source>
</evidence>
<reference evidence="1 2" key="1">
    <citation type="submission" date="2020-08" db="EMBL/GenBank/DDBJ databases">
        <title>Genome sequence of Thermomonas brevis KACC 16975T.</title>
        <authorList>
            <person name="Hyun D.-W."/>
            <person name="Bae J.-W."/>
        </authorList>
    </citation>
    <scope>NUCLEOTIDE SEQUENCE [LARGE SCALE GENOMIC DNA]</scope>
    <source>
        <strain evidence="1 2">KACC 16975</strain>
    </source>
</reference>
<proteinExistence type="predicted"/>
<dbReference type="EMBL" id="CP060711">
    <property type="protein sequence ID" value="QNN46193.1"/>
    <property type="molecule type" value="Genomic_DNA"/>
</dbReference>